<comment type="caution">
    <text evidence="1">The sequence shown here is derived from an EMBL/GenBank/DDBJ whole genome shotgun (WGS) entry which is preliminary data.</text>
</comment>
<dbReference type="Proteomes" id="UP000532373">
    <property type="component" value="Unassembled WGS sequence"/>
</dbReference>
<dbReference type="AlphaFoldDB" id="A0A8E1WKT9"/>
<name>A0A8E1WKT9_9HYPH</name>
<evidence type="ECO:0000313" key="1">
    <source>
        <dbReference type="EMBL" id="MBB6469858.1"/>
    </source>
</evidence>
<dbReference type="EMBL" id="JACHGI010000019">
    <property type="protein sequence ID" value="MBB6469858.1"/>
    <property type="molecule type" value="Genomic_DNA"/>
</dbReference>
<evidence type="ECO:0000313" key="2">
    <source>
        <dbReference type="Proteomes" id="UP000532373"/>
    </source>
</evidence>
<protein>
    <submittedName>
        <fullName evidence="1">Uncharacterized protein</fullName>
    </submittedName>
</protein>
<proteinExistence type="predicted"/>
<sequence length="60" mass="6572">MRHIFVPSSDDAHTYETPLNASLGKHCVAFAPLLGVMLVPMTRDFVSATNPNVLVLLHII</sequence>
<organism evidence="1 2">
    <name type="scientific">Aminobacter carboxidus</name>
    <dbReference type="NCBI Taxonomy" id="376165"/>
    <lineage>
        <taxon>Bacteria</taxon>
        <taxon>Pseudomonadati</taxon>
        <taxon>Pseudomonadota</taxon>
        <taxon>Alphaproteobacteria</taxon>
        <taxon>Hyphomicrobiales</taxon>
        <taxon>Phyllobacteriaceae</taxon>
        <taxon>Aminobacter</taxon>
    </lineage>
</organism>
<accession>A0A8E1WKT9</accession>
<gene>
    <name evidence="1" type="ORF">HNQ96_005752</name>
</gene>
<reference evidence="1 2" key="1">
    <citation type="submission" date="2020-08" db="EMBL/GenBank/DDBJ databases">
        <title>Genomic Encyclopedia of Type Strains, Phase IV (KMG-IV): sequencing the most valuable type-strain genomes for metagenomic binning, comparative biology and taxonomic classification.</title>
        <authorList>
            <person name="Goeker M."/>
        </authorList>
    </citation>
    <scope>NUCLEOTIDE SEQUENCE [LARGE SCALE GENOMIC DNA]</scope>
    <source>
        <strain evidence="1 2">DSM 17454</strain>
    </source>
</reference>